<dbReference type="PRINTS" id="PR00245">
    <property type="entry name" value="OLFACTORYR"/>
</dbReference>
<dbReference type="AlphaFoldDB" id="A0A672ZMM7"/>
<dbReference type="PRINTS" id="PR00237">
    <property type="entry name" value="GPCRRHODOPSN"/>
</dbReference>
<feature type="transmembrane region" description="Helical" evidence="11">
    <location>
        <begin position="269"/>
        <end position="289"/>
    </location>
</feature>
<dbReference type="Proteomes" id="UP000472271">
    <property type="component" value="Chromosome 13"/>
</dbReference>
<name>A0A672ZMM7_9TELE</name>
<feature type="transmembrane region" description="Helical" evidence="11">
    <location>
        <begin position="54"/>
        <end position="75"/>
    </location>
</feature>
<keyword evidence="10" id="KW-0807">Transducer</keyword>
<dbReference type="PANTHER" id="PTHR26450">
    <property type="entry name" value="OLFACTORY RECEPTOR 56B1-RELATED"/>
    <property type="match status" value="1"/>
</dbReference>
<evidence type="ECO:0000256" key="9">
    <source>
        <dbReference type="ARBA" id="ARBA00023170"/>
    </source>
</evidence>
<keyword evidence="2" id="KW-1003">Cell membrane</keyword>
<dbReference type="Gene3D" id="1.20.1070.10">
    <property type="entry name" value="Rhodopsin 7-helix transmembrane proteins"/>
    <property type="match status" value="1"/>
</dbReference>
<protein>
    <recommendedName>
        <fullName evidence="12">G-protein coupled receptors family 1 profile domain-containing protein</fullName>
    </recommendedName>
</protein>
<reference evidence="13" key="1">
    <citation type="submission" date="2019-06" db="EMBL/GenBank/DDBJ databases">
        <authorList>
            <consortium name="Wellcome Sanger Institute Data Sharing"/>
        </authorList>
    </citation>
    <scope>NUCLEOTIDE SEQUENCE [LARGE SCALE GENOMIC DNA]</scope>
</reference>
<evidence type="ECO:0000256" key="10">
    <source>
        <dbReference type="ARBA" id="ARBA00023224"/>
    </source>
</evidence>
<dbReference type="GO" id="GO:0004930">
    <property type="term" value="F:G protein-coupled receptor activity"/>
    <property type="evidence" value="ECO:0007669"/>
    <property type="project" value="UniProtKB-KW"/>
</dbReference>
<keyword evidence="5" id="KW-0552">Olfaction</keyword>
<feature type="transmembrane region" description="Helical" evidence="11">
    <location>
        <begin position="200"/>
        <end position="223"/>
    </location>
</feature>
<dbReference type="FunFam" id="1.20.1070.10:FF:000013">
    <property type="entry name" value="Olfactory receptor"/>
    <property type="match status" value="1"/>
</dbReference>
<evidence type="ECO:0000256" key="11">
    <source>
        <dbReference type="SAM" id="Phobius"/>
    </source>
</evidence>
<keyword evidence="14" id="KW-1185">Reference proteome</keyword>
<dbReference type="InterPro" id="IPR000725">
    <property type="entry name" value="Olfact_rcpt"/>
</dbReference>
<sequence>MCQFCTFILNGFDDLGALRPILFIPYSSMFVLSFVANVLLIYVIISQKNLHSPMYILIACIAVVDLDLGLPLVVVPHMLLSFLLDWRGISVSGCLVQMFFLHFVGSFQSTVLVWMSLDRYFAICTPLHYQEHMAMKKFLKFVIPFLVRNFFLMTLFVILAGKLWFCGGNMISHCFCEHMAVVALACGSTAINSLAGLLTVFFNLVVDFLVIAASYVIIFSSVLRSGRSGGKALHTCFTHISVIVVSLTIVLIAFLSYRIRNNLPIDVRVFVSTMYLVFPSCFNPIIYGIRITEIRQNILKTLNCC</sequence>
<keyword evidence="3" id="KW-0716">Sensory transduction</keyword>
<keyword evidence="8 11" id="KW-0472">Membrane</keyword>
<reference evidence="13" key="3">
    <citation type="submission" date="2025-09" db="UniProtKB">
        <authorList>
            <consortium name="Ensembl"/>
        </authorList>
    </citation>
    <scope>IDENTIFICATION</scope>
</reference>
<evidence type="ECO:0000256" key="5">
    <source>
        <dbReference type="ARBA" id="ARBA00022725"/>
    </source>
</evidence>
<feature type="transmembrane region" description="Helical" evidence="11">
    <location>
        <begin position="95"/>
        <end position="117"/>
    </location>
</feature>
<evidence type="ECO:0000256" key="2">
    <source>
        <dbReference type="ARBA" id="ARBA00022475"/>
    </source>
</evidence>
<dbReference type="InParanoid" id="A0A672ZMM7"/>
<dbReference type="PROSITE" id="PS50262">
    <property type="entry name" value="G_PROTEIN_RECEP_F1_2"/>
    <property type="match status" value="1"/>
</dbReference>
<keyword evidence="7" id="KW-0297">G-protein coupled receptor</keyword>
<comment type="subcellular location">
    <subcellularLocation>
        <location evidence="1">Cell membrane</location>
        <topology evidence="1">Multi-pass membrane protein</topology>
    </subcellularLocation>
</comment>
<evidence type="ECO:0000256" key="3">
    <source>
        <dbReference type="ARBA" id="ARBA00022606"/>
    </source>
</evidence>
<dbReference type="Ensembl" id="ENSSORT00005018222.1">
    <property type="protein sequence ID" value="ENSSORP00005017702.1"/>
    <property type="gene ID" value="ENSSORG00005008817.1"/>
</dbReference>
<proteinExistence type="predicted"/>
<dbReference type="GO" id="GO:0005886">
    <property type="term" value="C:plasma membrane"/>
    <property type="evidence" value="ECO:0007669"/>
    <property type="project" value="UniProtKB-SubCell"/>
</dbReference>
<accession>A0A672ZMM7</accession>
<evidence type="ECO:0000256" key="7">
    <source>
        <dbReference type="ARBA" id="ARBA00023040"/>
    </source>
</evidence>
<dbReference type="SMART" id="SM01381">
    <property type="entry name" value="7TM_GPCR_Srsx"/>
    <property type="match status" value="1"/>
</dbReference>
<evidence type="ECO:0000256" key="4">
    <source>
        <dbReference type="ARBA" id="ARBA00022692"/>
    </source>
</evidence>
<keyword evidence="6 11" id="KW-1133">Transmembrane helix</keyword>
<feature type="transmembrane region" description="Helical" evidence="11">
    <location>
        <begin position="23"/>
        <end position="45"/>
    </location>
</feature>
<evidence type="ECO:0000313" key="13">
    <source>
        <dbReference type="Ensembl" id="ENSSORP00005017702.1"/>
    </source>
</evidence>
<keyword evidence="4 11" id="KW-0812">Transmembrane</keyword>
<evidence type="ECO:0000256" key="6">
    <source>
        <dbReference type="ARBA" id="ARBA00022989"/>
    </source>
</evidence>
<evidence type="ECO:0000259" key="12">
    <source>
        <dbReference type="PROSITE" id="PS50262"/>
    </source>
</evidence>
<dbReference type="InterPro" id="IPR017452">
    <property type="entry name" value="GPCR_Rhodpsn_7TM"/>
</dbReference>
<feature type="transmembrane region" description="Helical" evidence="11">
    <location>
        <begin position="235"/>
        <end position="257"/>
    </location>
</feature>
<dbReference type="SUPFAM" id="SSF81321">
    <property type="entry name" value="Family A G protein-coupled receptor-like"/>
    <property type="match status" value="1"/>
</dbReference>
<evidence type="ECO:0000256" key="1">
    <source>
        <dbReference type="ARBA" id="ARBA00004651"/>
    </source>
</evidence>
<organism evidence="13 14">
    <name type="scientific">Sphaeramia orbicularis</name>
    <name type="common">orbiculate cardinalfish</name>
    <dbReference type="NCBI Taxonomy" id="375764"/>
    <lineage>
        <taxon>Eukaryota</taxon>
        <taxon>Metazoa</taxon>
        <taxon>Chordata</taxon>
        <taxon>Craniata</taxon>
        <taxon>Vertebrata</taxon>
        <taxon>Euteleostomi</taxon>
        <taxon>Actinopterygii</taxon>
        <taxon>Neopterygii</taxon>
        <taxon>Teleostei</taxon>
        <taxon>Neoteleostei</taxon>
        <taxon>Acanthomorphata</taxon>
        <taxon>Gobiaria</taxon>
        <taxon>Kurtiformes</taxon>
        <taxon>Apogonoidei</taxon>
        <taxon>Apogonidae</taxon>
        <taxon>Apogoninae</taxon>
        <taxon>Sphaeramia</taxon>
    </lineage>
</organism>
<dbReference type="InterPro" id="IPR000276">
    <property type="entry name" value="GPCR_Rhodpsn"/>
</dbReference>
<feature type="transmembrane region" description="Helical" evidence="11">
    <location>
        <begin position="138"/>
        <end position="160"/>
    </location>
</feature>
<dbReference type="GO" id="GO:0004984">
    <property type="term" value="F:olfactory receptor activity"/>
    <property type="evidence" value="ECO:0007669"/>
    <property type="project" value="InterPro"/>
</dbReference>
<feature type="domain" description="G-protein coupled receptors family 1 profile" evidence="12">
    <location>
        <begin position="36"/>
        <end position="287"/>
    </location>
</feature>
<dbReference type="PANTHER" id="PTHR26450:SF391">
    <property type="entry name" value="ODORANT RECEPTOR-RELATED"/>
    <property type="match status" value="1"/>
</dbReference>
<keyword evidence="9" id="KW-0675">Receptor</keyword>
<dbReference type="Pfam" id="PF13853">
    <property type="entry name" value="7tm_4"/>
    <property type="match status" value="1"/>
</dbReference>
<dbReference type="InterPro" id="IPR050402">
    <property type="entry name" value="OR51/52/56-like"/>
</dbReference>
<evidence type="ECO:0000313" key="14">
    <source>
        <dbReference type="Proteomes" id="UP000472271"/>
    </source>
</evidence>
<reference evidence="13" key="2">
    <citation type="submission" date="2025-08" db="UniProtKB">
        <authorList>
            <consortium name="Ensembl"/>
        </authorList>
    </citation>
    <scope>IDENTIFICATION</scope>
</reference>
<evidence type="ECO:0000256" key="8">
    <source>
        <dbReference type="ARBA" id="ARBA00023136"/>
    </source>
</evidence>